<proteinExistence type="predicted"/>
<dbReference type="Proteomes" id="UP001500822">
    <property type="component" value="Unassembled WGS sequence"/>
</dbReference>
<sequence>MSFEPELVGFEILAAHELRRGDVLLDLGAELTGLVTGLRSTDLSEPGDNALAEIAVVLRWRDEELLHTTVIADMLELRVIVARRT</sequence>
<evidence type="ECO:0000313" key="1">
    <source>
        <dbReference type="EMBL" id="GAA4741795.1"/>
    </source>
</evidence>
<accession>A0ABP8YWQ7</accession>
<name>A0ABP8YWQ7_9ACTN</name>
<comment type="caution">
    <text evidence="1">The sequence shown here is derived from an EMBL/GenBank/DDBJ whole genome shotgun (WGS) entry which is preliminary data.</text>
</comment>
<keyword evidence="2" id="KW-1185">Reference proteome</keyword>
<gene>
    <name evidence="1" type="ORF">GCM10023217_07640</name>
</gene>
<dbReference type="EMBL" id="BAABIE010000003">
    <property type="protein sequence ID" value="GAA4741795.1"/>
    <property type="molecule type" value="Genomic_DNA"/>
</dbReference>
<organism evidence="1 2">
    <name type="scientific">Gordonia alkaliphila</name>
    <dbReference type="NCBI Taxonomy" id="1053547"/>
    <lineage>
        <taxon>Bacteria</taxon>
        <taxon>Bacillati</taxon>
        <taxon>Actinomycetota</taxon>
        <taxon>Actinomycetes</taxon>
        <taxon>Mycobacteriales</taxon>
        <taxon>Gordoniaceae</taxon>
        <taxon>Gordonia</taxon>
    </lineage>
</organism>
<dbReference type="RefSeq" id="WP_345312503.1">
    <property type="nucleotide sequence ID" value="NZ_BAABIE010000003.1"/>
</dbReference>
<reference evidence="2" key="1">
    <citation type="journal article" date="2019" name="Int. J. Syst. Evol. Microbiol.">
        <title>The Global Catalogue of Microorganisms (GCM) 10K type strain sequencing project: providing services to taxonomists for standard genome sequencing and annotation.</title>
        <authorList>
            <consortium name="The Broad Institute Genomics Platform"/>
            <consortium name="The Broad Institute Genome Sequencing Center for Infectious Disease"/>
            <person name="Wu L."/>
            <person name="Ma J."/>
        </authorList>
    </citation>
    <scope>NUCLEOTIDE SEQUENCE [LARGE SCALE GENOMIC DNA]</scope>
    <source>
        <strain evidence="2">JCM 18077</strain>
    </source>
</reference>
<evidence type="ECO:0000313" key="2">
    <source>
        <dbReference type="Proteomes" id="UP001500822"/>
    </source>
</evidence>
<protein>
    <submittedName>
        <fullName evidence="1">Uncharacterized protein</fullName>
    </submittedName>
</protein>